<comment type="caution">
    <text evidence="1">The sequence shown here is derived from an EMBL/GenBank/DDBJ whole genome shotgun (WGS) entry which is preliminary data.</text>
</comment>
<protein>
    <submittedName>
        <fullName evidence="1">Uncharacterized protein</fullName>
    </submittedName>
</protein>
<keyword evidence="2" id="KW-1185">Reference proteome</keyword>
<evidence type="ECO:0000313" key="1">
    <source>
        <dbReference type="EMBL" id="KAJ8000035.1"/>
    </source>
</evidence>
<organism evidence="1 2">
    <name type="scientific">Dallia pectoralis</name>
    <name type="common">Alaska blackfish</name>
    <dbReference type="NCBI Taxonomy" id="75939"/>
    <lineage>
        <taxon>Eukaryota</taxon>
        <taxon>Metazoa</taxon>
        <taxon>Chordata</taxon>
        <taxon>Craniata</taxon>
        <taxon>Vertebrata</taxon>
        <taxon>Euteleostomi</taxon>
        <taxon>Actinopterygii</taxon>
        <taxon>Neopterygii</taxon>
        <taxon>Teleostei</taxon>
        <taxon>Protacanthopterygii</taxon>
        <taxon>Esociformes</taxon>
        <taxon>Umbridae</taxon>
        <taxon>Dallia</taxon>
    </lineage>
</organism>
<sequence length="285" mass="30323">MWSTFFLHEDDGRPLPSGAGAGSGPVGGAMGPGFGARGAGATGNKRRGPNSSASGHPVGLTEVQEGKIKLAFFVTVVGVVLTVLGLGTEYWVELSPPKSFYNNRTCLAAHYGLWKGCTRVLWVADIDPERRSCGPVELPGESNCSYFKFYTTGENAVIFRKTTEKSLNVATALMALGSLFLMLMGSICISMTLSKRELFFLKPASVCFVLSGILVFLSLIVFNQSVVSFLASDHSVPLHHELSWSVSCVGCAGAILISGGTSFLVLSLTNNPCRGCLRPQNDIDS</sequence>
<gene>
    <name evidence="1" type="ORF">DPEC_G00200630</name>
</gene>
<dbReference type="Proteomes" id="UP001157502">
    <property type="component" value="Chromosome 16"/>
</dbReference>
<name>A0ACC2G941_DALPE</name>
<reference evidence="1" key="1">
    <citation type="submission" date="2021-05" db="EMBL/GenBank/DDBJ databases">
        <authorList>
            <person name="Pan Q."/>
            <person name="Jouanno E."/>
            <person name="Zahm M."/>
            <person name="Klopp C."/>
            <person name="Cabau C."/>
            <person name="Louis A."/>
            <person name="Berthelot C."/>
            <person name="Parey E."/>
            <person name="Roest Crollius H."/>
            <person name="Montfort J."/>
            <person name="Robinson-Rechavi M."/>
            <person name="Bouchez O."/>
            <person name="Lampietro C."/>
            <person name="Lopez Roques C."/>
            <person name="Donnadieu C."/>
            <person name="Postlethwait J."/>
            <person name="Bobe J."/>
            <person name="Dillon D."/>
            <person name="Chandos A."/>
            <person name="von Hippel F."/>
            <person name="Guiguen Y."/>
        </authorList>
    </citation>
    <scope>NUCLEOTIDE SEQUENCE</scope>
    <source>
        <strain evidence="1">YG-Jan2019</strain>
    </source>
</reference>
<dbReference type="EMBL" id="CM055743">
    <property type="protein sequence ID" value="KAJ8000035.1"/>
    <property type="molecule type" value="Genomic_DNA"/>
</dbReference>
<accession>A0ACC2G941</accession>
<evidence type="ECO:0000313" key="2">
    <source>
        <dbReference type="Proteomes" id="UP001157502"/>
    </source>
</evidence>
<proteinExistence type="predicted"/>